<evidence type="ECO:0000313" key="2">
    <source>
        <dbReference type="EMBL" id="EXJ59500.1"/>
    </source>
</evidence>
<evidence type="ECO:0000256" key="1">
    <source>
        <dbReference type="SAM" id="MobiDB-lite"/>
    </source>
</evidence>
<dbReference type="Pfam" id="PF11951">
    <property type="entry name" value="Fungal_trans_2"/>
    <property type="match status" value="1"/>
</dbReference>
<dbReference type="EMBL" id="AMGX01000031">
    <property type="protein sequence ID" value="EXJ59500.1"/>
    <property type="molecule type" value="Genomic_DNA"/>
</dbReference>
<dbReference type="AlphaFoldDB" id="W9W3C5"/>
<name>W9W3C5_9EURO</name>
<dbReference type="InterPro" id="IPR021858">
    <property type="entry name" value="Fun_TF"/>
</dbReference>
<dbReference type="PANTHER" id="PTHR37540:SF10">
    <property type="entry name" value="SIGMA-70 REGION 2 FAMILY PROTEIN"/>
    <property type="match status" value="1"/>
</dbReference>
<comment type="caution">
    <text evidence="2">The sequence shown here is derived from an EMBL/GenBank/DDBJ whole genome shotgun (WGS) entry which is preliminary data.</text>
</comment>
<dbReference type="Proteomes" id="UP000019471">
    <property type="component" value="Unassembled WGS sequence"/>
</dbReference>
<sequence length="506" mass="57072">MELERADCCSPSKEDDKKLDREAERKKTAKSKPKRSATMPRMEYQPGMYKNRASARNPASEGFRHAFLSLKRPTPSGSLISTSLDRKRDFLLRYFSTTHLAQVYWSDVHAADHNSHIVPLALQKPALFNAMMAKALTDFRFGDDALSDDMVLRCNDNEIRSVKIDFAFFKVQALKHLRSSLDDGAMREICPSIVMTTIFLVKTELVEGNVKEVRLHLRALRELFQNGVSLEFLSPCARSPSLLTINLACSVCQEPPILVPASCANTAMSDEFTKAMNDCPIATLSNLAQGFSNPAIMKLLGPHILSYIPWQKNLILMKEMSMSGRLKRTTIEDYAIATSMVHRADYHLLSLPYLTDLSPVQDVVRVVLLIADMSTFLGRFRGTASATSLALQLKGTLEAMNLPNMEYFEHGAVCLVFWACFYGLDLSRSAGDRLWFMSHLKRCLKVLRLSEPADIFKLLVSFMYTERQYSGISEIVWKDLTGPGQHETDRSLGSDTEKEERKLQTL</sequence>
<feature type="region of interest" description="Disordered" evidence="1">
    <location>
        <begin position="1"/>
        <end position="57"/>
    </location>
</feature>
<organism evidence="2 3">
    <name type="scientific">Cladophialophora psammophila CBS 110553</name>
    <dbReference type="NCBI Taxonomy" id="1182543"/>
    <lineage>
        <taxon>Eukaryota</taxon>
        <taxon>Fungi</taxon>
        <taxon>Dikarya</taxon>
        <taxon>Ascomycota</taxon>
        <taxon>Pezizomycotina</taxon>
        <taxon>Eurotiomycetes</taxon>
        <taxon>Chaetothyriomycetidae</taxon>
        <taxon>Chaetothyriales</taxon>
        <taxon>Herpotrichiellaceae</taxon>
        <taxon>Cladophialophora</taxon>
    </lineage>
</organism>
<dbReference type="RefSeq" id="XP_007750884.1">
    <property type="nucleotide sequence ID" value="XM_007752694.1"/>
</dbReference>
<evidence type="ECO:0000313" key="3">
    <source>
        <dbReference type="Proteomes" id="UP000019471"/>
    </source>
</evidence>
<protein>
    <submittedName>
        <fullName evidence="2">Uncharacterized protein</fullName>
    </submittedName>
</protein>
<dbReference type="OrthoDB" id="4160149at2759"/>
<accession>W9W3C5</accession>
<feature type="region of interest" description="Disordered" evidence="1">
    <location>
        <begin position="484"/>
        <end position="506"/>
    </location>
</feature>
<feature type="compositionally biased region" description="Basic and acidic residues" evidence="1">
    <location>
        <begin position="1"/>
        <end position="26"/>
    </location>
</feature>
<dbReference type="HOGENOM" id="CLU_538611_0_0_1"/>
<feature type="compositionally biased region" description="Basic and acidic residues" evidence="1">
    <location>
        <begin position="486"/>
        <end position="506"/>
    </location>
</feature>
<proteinExistence type="predicted"/>
<keyword evidence="3" id="KW-1185">Reference proteome</keyword>
<gene>
    <name evidence="2" type="ORF">A1O5_12125</name>
</gene>
<dbReference type="STRING" id="1182543.W9W3C5"/>
<dbReference type="GeneID" id="19196811"/>
<dbReference type="PANTHER" id="PTHR37540">
    <property type="entry name" value="TRANSCRIPTION FACTOR (ACR-2), PUTATIVE-RELATED-RELATED"/>
    <property type="match status" value="1"/>
</dbReference>
<reference evidence="2 3" key="1">
    <citation type="submission" date="2013-03" db="EMBL/GenBank/DDBJ databases">
        <title>The Genome Sequence of Cladophialophora psammophila CBS 110553.</title>
        <authorList>
            <consortium name="The Broad Institute Genomics Platform"/>
            <person name="Cuomo C."/>
            <person name="de Hoog S."/>
            <person name="Gorbushina A."/>
            <person name="Walker B."/>
            <person name="Young S.K."/>
            <person name="Zeng Q."/>
            <person name="Gargeya S."/>
            <person name="Fitzgerald M."/>
            <person name="Haas B."/>
            <person name="Abouelleil A."/>
            <person name="Allen A.W."/>
            <person name="Alvarado L."/>
            <person name="Arachchi H.M."/>
            <person name="Berlin A.M."/>
            <person name="Chapman S.B."/>
            <person name="Gainer-Dewar J."/>
            <person name="Goldberg J."/>
            <person name="Griggs A."/>
            <person name="Gujja S."/>
            <person name="Hansen M."/>
            <person name="Howarth C."/>
            <person name="Imamovic A."/>
            <person name="Ireland A."/>
            <person name="Larimer J."/>
            <person name="McCowan C."/>
            <person name="Murphy C."/>
            <person name="Pearson M."/>
            <person name="Poon T.W."/>
            <person name="Priest M."/>
            <person name="Roberts A."/>
            <person name="Saif S."/>
            <person name="Shea T."/>
            <person name="Sisk P."/>
            <person name="Sykes S."/>
            <person name="Wortman J."/>
            <person name="Nusbaum C."/>
            <person name="Birren B."/>
        </authorList>
    </citation>
    <scope>NUCLEOTIDE SEQUENCE [LARGE SCALE GENOMIC DNA]</scope>
    <source>
        <strain evidence="2 3">CBS 110553</strain>
    </source>
</reference>